<reference evidence="12" key="1">
    <citation type="submission" date="2020-11" db="EMBL/GenBank/DDBJ databases">
        <authorList>
            <consortium name="DOE Joint Genome Institute"/>
            <person name="Ahrendt S."/>
            <person name="Riley R."/>
            <person name="Andreopoulos W."/>
            <person name="LaButti K."/>
            <person name="Pangilinan J."/>
            <person name="Ruiz-duenas F.J."/>
            <person name="Barrasa J.M."/>
            <person name="Sanchez-Garcia M."/>
            <person name="Camarero S."/>
            <person name="Miyauchi S."/>
            <person name="Serrano A."/>
            <person name="Linde D."/>
            <person name="Babiker R."/>
            <person name="Drula E."/>
            <person name="Ayuso-Fernandez I."/>
            <person name="Pacheco R."/>
            <person name="Padilla G."/>
            <person name="Ferreira P."/>
            <person name="Barriuso J."/>
            <person name="Kellner H."/>
            <person name="Castanera R."/>
            <person name="Alfaro M."/>
            <person name="Ramirez L."/>
            <person name="Pisabarro A.G."/>
            <person name="Kuo A."/>
            <person name="Tritt A."/>
            <person name="Lipzen A."/>
            <person name="He G."/>
            <person name="Yan M."/>
            <person name="Ng V."/>
            <person name="Cullen D."/>
            <person name="Martin F."/>
            <person name="Rosso M.-N."/>
            <person name="Henrissat B."/>
            <person name="Hibbett D."/>
            <person name="Martinez A.T."/>
            <person name="Grigoriev I.V."/>
        </authorList>
    </citation>
    <scope>NUCLEOTIDE SEQUENCE</scope>
    <source>
        <strain evidence="12">AH 44721</strain>
    </source>
</reference>
<evidence type="ECO:0000256" key="6">
    <source>
        <dbReference type="ARBA" id="ARBA00023002"/>
    </source>
</evidence>
<comment type="cofactor">
    <cofactor evidence="1 9">
        <name>heme</name>
        <dbReference type="ChEBI" id="CHEBI:30413"/>
    </cofactor>
</comment>
<dbReference type="InterPro" id="IPR050364">
    <property type="entry name" value="Cytochrome_P450_fung"/>
</dbReference>
<comment type="pathway">
    <text evidence="2">Secondary metabolite biosynthesis.</text>
</comment>
<dbReference type="Proteomes" id="UP000724874">
    <property type="component" value="Unassembled WGS sequence"/>
</dbReference>
<evidence type="ECO:0000256" key="3">
    <source>
        <dbReference type="ARBA" id="ARBA00010617"/>
    </source>
</evidence>
<keyword evidence="11" id="KW-0812">Transmembrane</keyword>
<dbReference type="InterPro" id="IPR001128">
    <property type="entry name" value="Cyt_P450"/>
</dbReference>
<evidence type="ECO:0000256" key="10">
    <source>
        <dbReference type="RuleBase" id="RU000461"/>
    </source>
</evidence>
<keyword evidence="8 10" id="KW-0503">Monooxygenase</keyword>
<comment type="caution">
    <text evidence="12">The sequence shown here is derived from an EMBL/GenBank/DDBJ whole genome shotgun (WGS) entry which is preliminary data.</text>
</comment>
<name>A0A9P5NKT0_GYMJU</name>
<evidence type="ECO:0000256" key="9">
    <source>
        <dbReference type="PIRSR" id="PIRSR602401-1"/>
    </source>
</evidence>
<evidence type="ECO:0000256" key="2">
    <source>
        <dbReference type="ARBA" id="ARBA00005179"/>
    </source>
</evidence>
<dbReference type="InterPro" id="IPR002401">
    <property type="entry name" value="Cyt_P450_E_grp-I"/>
</dbReference>
<comment type="similarity">
    <text evidence="3 10">Belongs to the cytochrome P450 family.</text>
</comment>
<keyword evidence="6 10" id="KW-0560">Oxidoreductase</keyword>
<dbReference type="CDD" id="cd11065">
    <property type="entry name" value="CYP64-like"/>
    <property type="match status" value="1"/>
</dbReference>
<evidence type="ECO:0000256" key="4">
    <source>
        <dbReference type="ARBA" id="ARBA00022617"/>
    </source>
</evidence>
<dbReference type="PROSITE" id="PS00086">
    <property type="entry name" value="CYTOCHROME_P450"/>
    <property type="match status" value="1"/>
</dbReference>
<dbReference type="AlphaFoldDB" id="A0A9P5NKT0"/>
<keyword evidence="5 9" id="KW-0479">Metal-binding</keyword>
<evidence type="ECO:0000313" key="13">
    <source>
        <dbReference type="Proteomes" id="UP000724874"/>
    </source>
</evidence>
<keyword evidence="13" id="KW-1185">Reference proteome</keyword>
<keyword evidence="7 9" id="KW-0408">Iron</keyword>
<dbReference type="GO" id="GO:0004497">
    <property type="term" value="F:monooxygenase activity"/>
    <property type="evidence" value="ECO:0007669"/>
    <property type="project" value="UniProtKB-KW"/>
</dbReference>
<dbReference type="PANTHER" id="PTHR46300">
    <property type="entry name" value="P450, PUTATIVE (EUROFUNG)-RELATED-RELATED"/>
    <property type="match status" value="1"/>
</dbReference>
<gene>
    <name evidence="12" type="ORF">CPB84DRAFT_1824942</name>
</gene>
<evidence type="ECO:0000256" key="11">
    <source>
        <dbReference type="SAM" id="Phobius"/>
    </source>
</evidence>
<accession>A0A9P5NKT0</accession>
<dbReference type="GO" id="GO:0005506">
    <property type="term" value="F:iron ion binding"/>
    <property type="evidence" value="ECO:0007669"/>
    <property type="project" value="InterPro"/>
</dbReference>
<dbReference type="EMBL" id="JADNYJ010000046">
    <property type="protein sequence ID" value="KAF8900709.1"/>
    <property type="molecule type" value="Genomic_DNA"/>
</dbReference>
<dbReference type="OrthoDB" id="2789670at2759"/>
<evidence type="ECO:0000256" key="5">
    <source>
        <dbReference type="ARBA" id="ARBA00022723"/>
    </source>
</evidence>
<dbReference type="SUPFAM" id="SSF48264">
    <property type="entry name" value="Cytochrome P450"/>
    <property type="match status" value="1"/>
</dbReference>
<keyword evidence="11" id="KW-1133">Transmembrane helix</keyword>
<evidence type="ECO:0000256" key="1">
    <source>
        <dbReference type="ARBA" id="ARBA00001971"/>
    </source>
</evidence>
<sequence length="518" mass="58751">MLFADQGRLTSSFPAMTVTVLTVIVALCWALARLLLRRAPYPPGPPISSLISGNRSQVPSIKPWLTYVEWGKLYGNLIHYRTYSQHVIVLNSLEDALELLEKRSYISSGRPYVPMFKLMGWDFNVTLMAYSDSWRSHRRLLQHGLRPDAVTAYRFVQKRKIGDLLFGLLRAPDQFMNLYRFLSTSIIMSAIYGYEFSASNDKFVRLAGELEEQVRKLGSPEEALVNWVPLLRFVPVWFPGAKFKQSAHKVKFILDKLQELPFRFAMENMAAGTSAPCVVADLLENYPSHAEHEVIKRVAASSYSAGIDPTSSALGTFFLAMASFPEIQKRAQEMLDAVIGPDRLPDFDDRPSLPYLEAITREIFRWRPVLPLSVPHSATEDIMFKGFLIPKGATIFANIWAMTRDETKYDQPDFFNPNRFFDDNGELNDDELPSFGFGRRICPGRYMASGTIWLCIASVLSMFNITKKKDQDGNIIHLQGEYMTTGGLASHPIPFECSITPRSPEARRLIEEAMSIRS</sequence>
<evidence type="ECO:0000256" key="7">
    <source>
        <dbReference type="ARBA" id="ARBA00023004"/>
    </source>
</evidence>
<proteinExistence type="inferred from homology"/>
<keyword evidence="11" id="KW-0472">Membrane</keyword>
<dbReference type="Gene3D" id="1.10.630.10">
    <property type="entry name" value="Cytochrome P450"/>
    <property type="match status" value="1"/>
</dbReference>
<organism evidence="12 13">
    <name type="scientific">Gymnopilus junonius</name>
    <name type="common">Spectacular rustgill mushroom</name>
    <name type="synonym">Gymnopilus spectabilis subsp. junonius</name>
    <dbReference type="NCBI Taxonomy" id="109634"/>
    <lineage>
        <taxon>Eukaryota</taxon>
        <taxon>Fungi</taxon>
        <taxon>Dikarya</taxon>
        <taxon>Basidiomycota</taxon>
        <taxon>Agaricomycotina</taxon>
        <taxon>Agaricomycetes</taxon>
        <taxon>Agaricomycetidae</taxon>
        <taxon>Agaricales</taxon>
        <taxon>Agaricineae</taxon>
        <taxon>Hymenogastraceae</taxon>
        <taxon>Gymnopilus</taxon>
    </lineage>
</organism>
<dbReference type="InterPro" id="IPR017972">
    <property type="entry name" value="Cyt_P450_CS"/>
</dbReference>
<dbReference type="GO" id="GO:0020037">
    <property type="term" value="F:heme binding"/>
    <property type="evidence" value="ECO:0007669"/>
    <property type="project" value="InterPro"/>
</dbReference>
<protein>
    <submittedName>
        <fullName evidence="12">Cytochrome P450</fullName>
    </submittedName>
</protein>
<dbReference type="InterPro" id="IPR036396">
    <property type="entry name" value="Cyt_P450_sf"/>
</dbReference>
<feature type="binding site" description="axial binding residue" evidence="9">
    <location>
        <position position="442"/>
    </location>
    <ligand>
        <name>heme</name>
        <dbReference type="ChEBI" id="CHEBI:30413"/>
    </ligand>
    <ligandPart>
        <name>Fe</name>
        <dbReference type="ChEBI" id="CHEBI:18248"/>
    </ligandPart>
</feature>
<evidence type="ECO:0000313" key="12">
    <source>
        <dbReference type="EMBL" id="KAF8900709.1"/>
    </source>
</evidence>
<dbReference type="PANTHER" id="PTHR46300:SF5">
    <property type="entry name" value="CYTOCHROME P450"/>
    <property type="match status" value="1"/>
</dbReference>
<dbReference type="Pfam" id="PF00067">
    <property type="entry name" value="p450"/>
    <property type="match status" value="1"/>
</dbReference>
<dbReference type="PRINTS" id="PR00463">
    <property type="entry name" value="EP450I"/>
</dbReference>
<dbReference type="GO" id="GO:0016705">
    <property type="term" value="F:oxidoreductase activity, acting on paired donors, with incorporation or reduction of molecular oxygen"/>
    <property type="evidence" value="ECO:0007669"/>
    <property type="project" value="InterPro"/>
</dbReference>
<feature type="transmembrane region" description="Helical" evidence="11">
    <location>
        <begin position="12"/>
        <end position="32"/>
    </location>
</feature>
<evidence type="ECO:0000256" key="8">
    <source>
        <dbReference type="ARBA" id="ARBA00023033"/>
    </source>
</evidence>
<keyword evidence="4 9" id="KW-0349">Heme</keyword>